<proteinExistence type="predicted"/>
<dbReference type="AlphaFoldDB" id="A0A409YWU2"/>
<reference evidence="1 2" key="1">
    <citation type="journal article" date="2018" name="Evol. Lett.">
        <title>Horizontal gene cluster transfer increased hallucinogenic mushroom diversity.</title>
        <authorList>
            <person name="Reynolds H.T."/>
            <person name="Vijayakumar V."/>
            <person name="Gluck-Thaler E."/>
            <person name="Korotkin H.B."/>
            <person name="Matheny P.B."/>
            <person name="Slot J.C."/>
        </authorList>
    </citation>
    <scope>NUCLEOTIDE SEQUENCE [LARGE SCALE GENOMIC DNA]</scope>
    <source>
        <strain evidence="1 2">SRW20</strain>
    </source>
</reference>
<comment type="caution">
    <text evidence="1">The sequence shown here is derived from an EMBL/GenBank/DDBJ whole genome shotgun (WGS) entry which is preliminary data.</text>
</comment>
<sequence length="464" mass="53562">MPALRAPGCLAPSPRILRLCIISLTTILFFVWYSSNSVAVLSSESYAKVQQLQVADSFSTADDLSNDNILDSPFDGLQDENVPGSLSTSQSSPSSRNASRILLVSALFPLSKSKSKHSIEDYKSWLRHFLGPITTPIYFYTTPDFAPLIQSLRGTGLPLVVNTTYSSPFDIPPLKGLEQTYEEMHDLDREKFRHSPELYAIWNAKPFLLSSAVQTLASQDEVYDYAFWNDAGSFRSEHPYTTWPDHWTVDRVWNAGTLFNGKGEEDLLFFPVFDLPPRKVRGWKEDMGPVDHEISEGSFFGGSPKTIHWWSKIYYAYHNYYLSSGLFVGKDQTLINALLLLFPSRFISVYFADSEAPQRDFLTHIPFHDYGYRGACGSSNGWYYYQYFMASPAERARQEEVWISQEFEEWWMWRWLLRWFVPERWWRRERACRLAGGENWENLATRRLGKGWEPPARRVAVPDS</sequence>
<dbReference type="EMBL" id="NHYE01000115">
    <property type="protein sequence ID" value="PPR07462.1"/>
    <property type="molecule type" value="Genomic_DNA"/>
</dbReference>
<keyword evidence="2" id="KW-1185">Reference proteome</keyword>
<organism evidence="1 2">
    <name type="scientific">Gymnopilus dilepis</name>
    <dbReference type="NCBI Taxonomy" id="231916"/>
    <lineage>
        <taxon>Eukaryota</taxon>
        <taxon>Fungi</taxon>
        <taxon>Dikarya</taxon>
        <taxon>Basidiomycota</taxon>
        <taxon>Agaricomycotina</taxon>
        <taxon>Agaricomycetes</taxon>
        <taxon>Agaricomycetidae</taxon>
        <taxon>Agaricales</taxon>
        <taxon>Agaricineae</taxon>
        <taxon>Hymenogastraceae</taxon>
        <taxon>Gymnopilus</taxon>
    </lineage>
</organism>
<name>A0A409YWU2_9AGAR</name>
<gene>
    <name evidence="1" type="ORF">CVT26_013432</name>
</gene>
<dbReference type="OrthoDB" id="411632at2759"/>
<accession>A0A409YWU2</accession>
<dbReference type="InParanoid" id="A0A409YWU2"/>
<dbReference type="Proteomes" id="UP000284706">
    <property type="component" value="Unassembled WGS sequence"/>
</dbReference>
<evidence type="ECO:0000313" key="1">
    <source>
        <dbReference type="EMBL" id="PPR07462.1"/>
    </source>
</evidence>
<protein>
    <submittedName>
        <fullName evidence="1">Uncharacterized protein</fullName>
    </submittedName>
</protein>
<evidence type="ECO:0000313" key="2">
    <source>
        <dbReference type="Proteomes" id="UP000284706"/>
    </source>
</evidence>